<comment type="caution">
    <text evidence="1">The sequence shown here is derived from an EMBL/GenBank/DDBJ whole genome shotgun (WGS) entry which is preliminary data.</text>
</comment>
<keyword evidence="2" id="KW-1185">Reference proteome</keyword>
<dbReference type="Proteomes" id="UP000555103">
    <property type="component" value="Unassembled WGS sequence"/>
</dbReference>
<evidence type="ECO:0008006" key="3">
    <source>
        <dbReference type="Google" id="ProtNLM"/>
    </source>
</evidence>
<sequence length="114" mass="14014">MKILYSKYIPPKGFGAINLFGLVIVRKDYGRLTDAEENHERIHTRQMLEMLIIPFYIAYSMEWFIRLIQYRNGLKAYYNISFEREAYDRMYDSGYLKRRKLFSFIYYYKSKENQ</sequence>
<dbReference type="AlphaFoldDB" id="A0A840CNU9"/>
<protein>
    <recommendedName>
        <fullName evidence="3">DUF4157 domain-containing protein</fullName>
    </recommendedName>
</protein>
<name>A0A840CNU9_9BACT</name>
<dbReference type="RefSeq" id="WP_183308612.1">
    <property type="nucleotide sequence ID" value="NZ_JACIEP010000017.1"/>
</dbReference>
<evidence type="ECO:0000313" key="2">
    <source>
        <dbReference type="Proteomes" id="UP000555103"/>
    </source>
</evidence>
<accession>A0A840CNU9</accession>
<organism evidence="1 2">
    <name type="scientific">Dysgonomonas hofstadii</name>
    <dbReference type="NCBI Taxonomy" id="637886"/>
    <lineage>
        <taxon>Bacteria</taxon>
        <taxon>Pseudomonadati</taxon>
        <taxon>Bacteroidota</taxon>
        <taxon>Bacteroidia</taxon>
        <taxon>Bacteroidales</taxon>
        <taxon>Dysgonomonadaceae</taxon>
        <taxon>Dysgonomonas</taxon>
    </lineage>
</organism>
<gene>
    <name evidence="1" type="ORF">GGR21_003698</name>
</gene>
<proteinExistence type="predicted"/>
<reference evidence="1 2" key="1">
    <citation type="submission" date="2020-08" db="EMBL/GenBank/DDBJ databases">
        <title>Genomic Encyclopedia of Type Strains, Phase IV (KMG-IV): sequencing the most valuable type-strain genomes for metagenomic binning, comparative biology and taxonomic classification.</title>
        <authorList>
            <person name="Goeker M."/>
        </authorList>
    </citation>
    <scope>NUCLEOTIDE SEQUENCE [LARGE SCALE GENOMIC DNA]</scope>
    <source>
        <strain evidence="1 2">DSM 104969</strain>
    </source>
</reference>
<dbReference type="EMBL" id="JACIEP010000017">
    <property type="protein sequence ID" value="MBB4037777.1"/>
    <property type="molecule type" value="Genomic_DNA"/>
</dbReference>
<evidence type="ECO:0000313" key="1">
    <source>
        <dbReference type="EMBL" id="MBB4037777.1"/>
    </source>
</evidence>